<dbReference type="PANTHER" id="PTHR22946">
    <property type="entry name" value="DIENELACTONE HYDROLASE DOMAIN-CONTAINING PROTEIN-RELATED"/>
    <property type="match status" value="1"/>
</dbReference>
<dbReference type="Gene3D" id="1.10.10.800">
    <property type="match status" value="1"/>
</dbReference>
<gene>
    <name evidence="3" type="ORF">UFOPK1392_00171</name>
    <name evidence="4" type="ORF">UFOPK3733_00088</name>
</gene>
<evidence type="ECO:0000313" key="3">
    <source>
        <dbReference type="EMBL" id="CAB4322437.1"/>
    </source>
</evidence>
<name>A0A6J5YDH9_9ZZZZ</name>
<dbReference type="GO" id="GO:0016788">
    <property type="term" value="F:hydrolase activity, acting on ester bonds"/>
    <property type="evidence" value="ECO:0007669"/>
    <property type="project" value="UniProtKB-ARBA"/>
</dbReference>
<organism evidence="3">
    <name type="scientific">freshwater metagenome</name>
    <dbReference type="NCBI Taxonomy" id="449393"/>
    <lineage>
        <taxon>unclassified sequences</taxon>
        <taxon>metagenomes</taxon>
        <taxon>ecological metagenomes</taxon>
    </lineage>
</organism>
<dbReference type="InterPro" id="IPR000383">
    <property type="entry name" value="Xaa-Pro-like_dom"/>
</dbReference>
<dbReference type="AlphaFoldDB" id="A0A6J5YDH9"/>
<keyword evidence="1" id="KW-0378">Hydrolase</keyword>
<dbReference type="InterPro" id="IPR050261">
    <property type="entry name" value="FrsA_esterase"/>
</dbReference>
<dbReference type="InterPro" id="IPR029058">
    <property type="entry name" value="AB_hydrolase_fold"/>
</dbReference>
<sequence length="300" mass="32505">MTRTVSSFTVDVGGIILHGDLHLPDPEVHGFPVPGIVMSHGFSATRRMGLPAFAEAFADAGFAVALYDHRCLGDSEGSPRQDIDPWLQTLDMRRVLDWVANRPEVDADRLALWGSSFSGGESIVLASVDERVRAVIANAPFAGTGGNADTSADQEQYERIAAVIRGEAPVPDRIIIGPMPVVREPGANGPAFLDQPESSEWFLSAGPGTGWQNTFTAYFTADPSFDPMVCAARIAPRALMMNVATEDRVAPTATALEAFERAQEPKSLSMFEGNHFSDYDGEIRDHSIAVMTEFLESHLR</sequence>
<dbReference type="PANTHER" id="PTHR22946:SF9">
    <property type="entry name" value="POLYKETIDE TRANSFERASE AF380"/>
    <property type="match status" value="1"/>
</dbReference>
<evidence type="ECO:0000313" key="4">
    <source>
        <dbReference type="EMBL" id="CAB4921304.1"/>
    </source>
</evidence>
<proteinExistence type="predicted"/>
<evidence type="ECO:0000256" key="1">
    <source>
        <dbReference type="ARBA" id="ARBA00022801"/>
    </source>
</evidence>
<dbReference type="EMBL" id="CAFBNC010000002">
    <property type="protein sequence ID" value="CAB4921304.1"/>
    <property type="molecule type" value="Genomic_DNA"/>
</dbReference>
<feature type="domain" description="Xaa-Pro dipeptidyl-peptidase-like" evidence="2">
    <location>
        <begin position="14"/>
        <end position="141"/>
    </location>
</feature>
<reference evidence="3" key="1">
    <citation type="submission" date="2020-05" db="EMBL/GenBank/DDBJ databases">
        <authorList>
            <person name="Chiriac C."/>
            <person name="Salcher M."/>
            <person name="Ghai R."/>
            <person name="Kavagutti S V."/>
        </authorList>
    </citation>
    <scope>NUCLEOTIDE SEQUENCE</scope>
</reference>
<dbReference type="Gene3D" id="3.40.50.1820">
    <property type="entry name" value="alpha/beta hydrolase"/>
    <property type="match status" value="1"/>
</dbReference>
<accession>A0A6J5YDH9</accession>
<dbReference type="Pfam" id="PF02129">
    <property type="entry name" value="Peptidase_S15"/>
    <property type="match status" value="1"/>
</dbReference>
<dbReference type="SUPFAM" id="SSF53474">
    <property type="entry name" value="alpha/beta-Hydrolases"/>
    <property type="match status" value="1"/>
</dbReference>
<dbReference type="EMBL" id="CAEMXZ010000004">
    <property type="protein sequence ID" value="CAB4322437.1"/>
    <property type="molecule type" value="Genomic_DNA"/>
</dbReference>
<protein>
    <submittedName>
        <fullName evidence="3">Unannotated protein</fullName>
    </submittedName>
</protein>
<evidence type="ECO:0000259" key="2">
    <source>
        <dbReference type="Pfam" id="PF02129"/>
    </source>
</evidence>